<organism evidence="2 3">
    <name type="scientific">Papaver atlanticum</name>
    <dbReference type="NCBI Taxonomy" id="357466"/>
    <lineage>
        <taxon>Eukaryota</taxon>
        <taxon>Viridiplantae</taxon>
        <taxon>Streptophyta</taxon>
        <taxon>Embryophyta</taxon>
        <taxon>Tracheophyta</taxon>
        <taxon>Spermatophyta</taxon>
        <taxon>Magnoliopsida</taxon>
        <taxon>Ranunculales</taxon>
        <taxon>Papaveraceae</taxon>
        <taxon>Papaveroideae</taxon>
        <taxon>Papaver</taxon>
    </lineage>
</organism>
<sequence>MCFFSATGHFIFCSIISKNRQGLKIEREDGDTNFFFFFFFFIVFRIEEEDDSRARTPEAIASADRCFKALNFDKSCPKPGFHVPPTVEHGMKISQSCNGLLCCTRLTEVDYGIDVPGIFTTHAYIYNPTTRKYRILPPSPFRDVVRDDCCFEVCSISLAFDPIKSPDHYQVVCIWKDIVNRYDMEYMGDDYFELSYYIELYSSKTNSWRKLISSSLNPFRAGFRSFTKSGVYWNGSLHWIRTDDCIYESSMYFDIEQELVKPLPLPTTPSGDKSNAVFFGECGGHLYLIEVLASCYTYYNILKMETDYSGWKLIHKLDLERFIAAYPWSDTYGFNVVHDLISVVLFLEEDEEGSLSKLLVLVDGKKVDMHATSVTDRIRISWGHSTATFWLLTCGVCLMLWCEQVAADFEVYGKSHGLNTCCVHGGSPYGAQEVSLRRGVDIVFGILGRIKDHIERGNLDFGSLQFHVLDDADEMLDMGFLDDVELIISWAPGFMLK</sequence>
<dbReference type="Pfam" id="PF07734">
    <property type="entry name" value="FBA_1"/>
    <property type="match status" value="1"/>
</dbReference>
<dbReference type="EMBL" id="JAJJMB010014022">
    <property type="protein sequence ID" value="KAI3863797.1"/>
    <property type="molecule type" value="Genomic_DNA"/>
</dbReference>
<dbReference type="GO" id="GO:0003676">
    <property type="term" value="F:nucleic acid binding"/>
    <property type="evidence" value="ECO:0007669"/>
    <property type="project" value="InterPro"/>
</dbReference>
<name>A0AAD4X840_9MAGN</name>
<proteinExistence type="predicted"/>
<dbReference type="GO" id="GO:0005524">
    <property type="term" value="F:ATP binding"/>
    <property type="evidence" value="ECO:0007669"/>
    <property type="project" value="InterPro"/>
</dbReference>
<dbReference type="Gene3D" id="3.40.50.300">
    <property type="entry name" value="P-loop containing nucleotide triphosphate hydrolases"/>
    <property type="match status" value="1"/>
</dbReference>
<keyword evidence="3" id="KW-1185">Reference proteome</keyword>
<dbReference type="InterPro" id="IPR014001">
    <property type="entry name" value="Helicase_ATP-bd"/>
</dbReference>
<dbReference type="Proteomes" id="UP001202328">
    <property type="component" value="Unassembled WGS sequence"/>
</dbReference>
<dbReference type="InterPro" id="IPR011545">
    <property type="entry name" value="DEAD/DEAH_box_helicase_dom"/>
</dbReference>
<feature type="domain" description="Helicase ATP-binding" evidence="1">
    <location>
        <begin position="402"/>
        <end position="497"/>
    </location>
</feature>
<evidence type="ECO:0000313" key="3">
    <source>
        <dbReference type="Proteomes" id="UP001202328"/>
    </source>
</evidence>
<dbReference type="Pfam" id="PF00270">
    <property type="entry name" value="DEAD"/>
    <property type="match status" value="1"/>
</dbReference>
<dbReference type="InterPro" id="IPR006527">
    <property type="entry name" value="F-box-assoc_dom_typ1"/>
</dbReference>
<reference evidence="2" key="1">
    <citation type="submission" date="2022-04" db="EMBL/GenBank/DDBJ databases">
        <title>A functionally conserved STORR gene fusion in Papaver species that diverged 16.8 million years ago.</title>
        <authorList>
            <person name="Catania T."/>
        </authorList>
    </citation>
    <scope>NUCLEOTIDE SEQUENCE</scope>
    <source>
        <strain evidence="2">S-188037</strain>
    </source>
</reference>
<dbReference type="SUPFAM" id="SSF52540">
    <property type="entry name" value="P-loop containing nucleoside triphosphate hydrolases"/>
    <property type="match status" value="1"/>
</dbReference>
<accession>A0AAD4X840</accession>
<comment type="caution">
    <text evidence="2">The sequence shown here is derived from an EMBL/GenBank/DDBJ whole genome shotgun (WGS) entry which is preliminary data.</text>
</comment>
<dbReference type="InterPro" id="IPR027417">
    <property type="entry name" value="P-loop_NTPase"/>
</dbReference>
<protein>
    <recommendedName>
        <fullName evidence="1">Helicase ATP-binding domain-containing protein</fullName>
    </recommendedName>
</protein>
<evidence type="ECO:0000259" key="1">
    <source>
        <dbReference type="PROSITE" id="PS51192"/>
    </source>
</evidence>
<dbReference type="InterPro" id="IPR055290">
    <property type="entry name" value="At3g26010-like"/>
</dbReference>
<dbReference type="AlphaFoldDB" id="A0AAD4X840"/>
<gene>
    <name evidence="2" type="ORF">MKW98_031389</name>
</gene>
<dbReference type="InterPro" id="IPR017451">
    <property type="entry name" value="F-box-assoc_interact_dom"/>
</dbReference>
<feature type="non-terminal residue" evidence="2">
    <location>
        <position position="497"/>
    </location>
</feature>
<dbReference type="PANTHER" id="PTHR35546">
    <property type="entry name" value="F-BOX PROTEIN INTERACTION DOMAIN PROTEIN-RELATED"/>
    <property type="match status" value="1"/>
</dbReference>
<dbReference type="PANTHER" id="PTHR35546:SF115">
    <property type="entry name" value="F-BOX DOMAIN-CONTAINING PROTEIN"/>
    <property type="match status" value="1"/>
</dbReference>
<evidence type="ECO:0000313" key="2">
    <source>
        <dbReference type="EMBL" id="KAI3863797.1"/>
    </source>
</evidence>
<dbReference type="PROSITE" id="PS51192">
    <property type="entry name" value="HELICASE_ATP_BIND_1"/>
    <property type="match status" value="1"/>
</dbReference>
<dbReference type="NCBIfam" id="TIGR01640">
    <property type="entry name" value="F_box_assoc_1"/>
    <property type="match status" value="1"/>
</dbReference>